<dbReference type="InterPro" id="IPR017441">
    <property type="entry name" value="Protein_kinase_ATP_BS"/>
</dbReference>
<reference evidence="5" key="2">
    <citation type="submission" date="2024-06" db="UniProtKB">
        <authorList>
            <consortium name="EnsemblMetazoa"/>
        </authorList>
    </citation>
    <scope>IDENTIFICATION</scope>
</reference>
<dbReference type="SUPFAM" id="SSF56112">
    <property type="entry name" value="Protein kinase-like (PK-like)"/>
    <property type="match status" value="1"/>
</dbReference>
<accession>A0AAN0IT19</accession>
<dbReference type="GO" id="GO:0005524">
    <property type="term" value="F:ATP binding"/>
    <property type="evidence" value="ECO:0007669"/>
    <property type="project" value="UniProtKB-UniRule"/>
</dbReference>
<dbReference type="KEGG" id="aqu:105315878"/>
<protein>
    <recommendedName>
        <fullName evidence="4">Protein kinase domain-containing protein</fullName>
    </recommendedName>
</protein>
<dbReference type="InterPro" id="IPR000719">
    <property type="entry name" value="Prot_kinase_dom"/>
</dbReference>
<dbReference type="PROSITE" id="PS00109">
    <property type="entry name" value="PROTEIN_KINASE_TYR"/>
    <property type="match status" value="1"/>
</dbReference>
<reference evidence="6" key="1">
    <citation type="journal article" date="2010" name="Nature">
        <title>The Amphimedon queenslandica genome and the evolution of animal complexity.</title>
        <authorList>
            <person name="Srivastava M."/>
            <person name="Simakov O."/>
            <person name="Chapman J."/>
            <person name="Fahey B."/>
            <person name="Gauthier M.E."/>
            <person name="Mitros T."/>
            <person name="Richards G.S."/>
            <person name="Conaco C."/>
            <person name="Dacre M."/>
            <person name="Hellsten U."/>
            <person name="Larroux C."/>
            <person name="Putnam N.H."/>
            <person name="Stanke M."/>
            <person name="Adamska M."/>
            <person name="Darling A."/>
            <person name="Degnan S.M."/>
            <person name="Oakley T.H."/>
            <person name="Plachetzki D.C."/>
            <person name="Zhai Y."/>
            <person name="Adamski M."/>
            <person name="Calcino A."/>
            <person name="Cummins S.F."/>
            <person name="Goodstein D.M."/>
            <person name="Harris C."/>
            <person name="Jackson D.J."/>
            <person name="Leys S.P."/>
            <person name="Shu S."/>
            <person name="Woodcroft B.J."/>
            <person name="Vervoort M."/>
            <person name="Kosik K.S."/>
            <person name="Manning G."/>
            <person name="Degnan B.M."/>
            <person name="Rokhsar D.S."/>
        </authorList>
    </citation>
    <scope>NUCLEOTIDE SEQUENCE [LARGE SCALE GENOMIC DNA]</scope>
</reference>
<evidence type="ECO:0000313" key="5">
    <source>
        <dbReference type="EnsemblMetazoa" id="XP_011408944.2"/>
    </source>
</evidence>
<keyword evidence="6" id="KW-1185">Reference proteome</keyword>
<dbReference type="GeneID" id="105315878"/>
<evidence type="ECO:0000256" key="2">
    <source>
        <dbReference type="SAM" id="Coils"/>
    </source>
</evidence>
<name>A0AAN0IT19_AMPQE</name>
<dbReference type="AlphaFoldDB" id="A0AAN0IT19"/>
<sequence>MNFQHRAQLQPLLLPNLKETGKELGRGAYGVVTEVIVSGTTCAAKKLHDAIVQDHTLKKFSDAVLLHSQQSHPNIVQLIGVYYPPRSQLPMLVMEYLPLSLTQCLEREELPLQMKYSILLDVAKGLCYLHGKRPPIVHRDLTANNVLLTSSYSAKISDLGVSRLADTFKKDHLTTAPGNAMVMPPEALEDNPVYDHKLDVFSYGCLILHVLTGQFPEPKNQFVPEPAKPGKEKSFTKVSEWDRRSSYIKNIPKENELLPFAKDCLHDDPTGRPEMIDFLQFIQQIISKFPKMKNRPVIEKELKNAIQEKEEAEKKLDEERKVAERIIRELREENAANKRENEDLKKEKEKMTTDLKTLSSRVTGLQNVLSLKENKFNESTRVLKETIRSRDEQLVKQQEDNMELMEKREIELNDKHSA</sequence>
<dbReference type="EnsemblMetazoa" id="XM_011410642.2">
    <property type="protein sequence ID" value="XP_011408944.2"/>
    <property type="gene ID" value="LOC105315878"/>
</dbReference>
<dbReference type="PROSITE" id="PS00107">
    <property type="entry name" value="PROTEIN_KINASE_ATP"/>
    <property type="match status" value="1"/>
</dbReference>
<dbReference type="InterPro" id="IPR051681">
    <property type="entry name" value="Ser/Thr_Kinases-Pseudokinases"/>
</dbReference>
<evidence type="ECO:0000313" key="6">
    <source>
        <dbReference type="Proteomes" id="UP000007879"/>
    </source>
</evidence>
<feature type="binding site" evidence="1">
    <location>
        <position position="46"/>
    </location>
    <ligand>
        <name>ATP</name>
        <dbReference type="ChEBI" id="CHEBI:30616"/>
    </ligand>
</feature>
<dbReference type="Pfam" id="PF00069">
    <property type="entry name" value="Pkinase"/>
    <property type="match status" value="1"/>
</dbReference>
<proteinExistence type="predicted"/>
<evidence type="ECO:0000256" key="3">
    <source>
        <dbReference type="SAM" id="MobiDB-lite"/>
    </source>
</evidence>
<organism evidence="5 6">
    <name type="scientific">Amphimedon queenslandica</name>
    <name type="common">Sponge</name>
    <dbReference type="NCBI Taxonomy" id="400682"/>
    <lineage>
        <taxon>Eukaryota</taxon>
        <taxon>Metazoa</taxon>
        <taxon>Porifera</taxon>
        <taxon>Demospongiae</taxon>
        <taxon>Heteroscleromorpha</taxon>
        <taxon>Haplosclerida</taxon>
        <taxon>Niphatidae</taxon>
        <taxon>Amphimedon</taxon>
    </lineage>
</organism>
<dbReference type="InterPro" id="IPR008266">
    <property type="entry name" value="Tyr_kinase_AS"/>
</dbReference>
<keyword evidence="2" id="KW-0175">Coiled coil</keyword>
<keyword evidence="1" id="KW-0547">Nucleotide-binding</keyword>
<feature type="domain" description="Protein kinase" evidence="4">
    <location>
        <begin position="18"/>
        <end position="286"/>
    </location>
</feature>
<dbReference type="Proteomes" id="UP000007879">
    <property type="component" value="Unassembled WGS sequence"/>
</dbReference>
<dbReference type="InterPro" id="IPR011009">
    <property type="entry name" value="Kinase-like_dom_sf"/>
</dbReference>
<dbReference type="PANTHER" id="PTHR44329:SF289">
    <property type="entry name" value="SERINE_THREONINE-PROTEIN KINASE VIK"/>
    <property type="match status" value="1"/>
</dbReference>
<dbReference type="GO" id="GO:0004674">
    <property type="term" value="F:protein serine/threonine kinase activity"/>
    <property type="evidence" value="ECO:0007669"/>
    <property type="project" value="TreeGrafter"/>
</dbReference>
<evidence type="ECO:0000259" key="4">
    <source>
        <dbReference type="PROSITE" id="PS50011"/>
    </source>
</evidence>
<evidence type="ECO:0000256" key="1">
    <source>
        <dbReference type="PROSITE-ProRule" id="PRU10141"/>
    </source>
</evidence>
<feature type="region of interest" description="Disordered" evidence="3">
    <location>
        <begin position="397"/>
        <end position="418"/>
    </location>
</feature>
<feature type="coiled-coil region" evidence="2">
    <location>
        <begin position="295"/>
        <end position="361"/>
    </location>
</feature>
<dbReference type="RefSeq" id="XP_011408944.2">
    <property type="nucleotide sequence ID" value="XM_011410642.2"/>
</dbReference>
<dbReference type="Gene3D" id="1.10.510.10">
    <property type="entry name" value="Transferase(Phosphotransferase) domain 1"/>
    <property type="match status" value="1"/>
</dbReference>
<dbReference type="PANTHER" id="PTHR44329">
    <property type="entry name" value="SERINE/THREONINE-PROTEIN KINASE TNNI3K-RELATED"/>
    <property type="match status" value="1"/>
</dbReference>
<keyword evidence="1" id="KW-0067">ATP-binding</keyword>
<dbReference type="PROSITE" id="PS50011">
    <property type="entry name" value="PROTEIN_KINASE_DOM"/>
    <property type="match status" value="1"/>
</dbReference>